<gene>
    <name evidence="5" type="ORF">RIF29_36350</name>
</gene>
<keyword evidence="3" id="KW-1133">Transmembrane helix</keyword>
<name>A0AAN9EAZ9_CROPI</name>
<evidence type="ECO:0000313" key="6">
    <source>
        <dbReference type="Proteomes" id="UP001372338"/>
    </source>
</evidence>
<evidence type="ECO:0000256" key="1">
    <source>
        <dbReference type="ARBA" id="ARBA00004141"/>
    </source>
</evidence>
<comment type="subcellular location">
    <subcellularLocation>
        <location evidence="1">Membrane</location>
        <topology evidence="1">Multi-pass membrane protein</topology>
    </subcellularLocation>
</comment>
<evidence type="ECO:0000313" key="5">
    <source>
        <dbReference type="EMBL" id="KAK7252424.1"/>
    </source>
</evidence>
<organism evidence="5 6">
    <name type="scientific">Crotalaria pallida</name>
    <name type="common">Smooth rattlebox</name>
    <name type="synonym">Crotalaria striata</name>
    <dbReference type="NCBI Taxonomy" id="3830"/>
    <lineage>
        <taxon>Eukaryota</taxon>
        <taxon>Viridiplantae</taxon>
        <taxon>Streptophyta</taxon>
        <taxon>Embryophyta</taxon>
        <taxon>Tracheophyta</taxon>
        <taxon>Spermatophyta</taxon>
        <taxon>Magnoliopsida</taxon>
        <taxon>eudicotyledons</taxon>
        <taxon>Gunneridae</taxon>
        <taxon>Pentapetalae</taxon>
        <taxon>rosids</taxon>
        <taxon>fabids</taxon>
        <taxon>Fabales</taxon>
        <taxon>Fabaceae</taxon>
        <taxon>Papilionoideae</taxon>
        <taxon>50 kb inversion clade</taxon>
        <taxon>genistoids sensu lato</taxon>
        <taxon>core genistoids</taxon>
        <taxon>Crotalarieae</taxon>
        <taxon>Crotalaria</taxon>
    </lineage>
</organism>
<evidence type="ECO:0000256" key="3">
    <source>
        <dbReference type="SAM" id="Phobius"/>
    </source>
</evidence>
<accession>A0AAN9EAZ9</accession>
<dbReference type="InterPro" id="IPR033344">
    <property type="entry name" value="CURT1"/>
</dbReference>
<dbReference type="PANTHER" id="PTHR33222">
    <property type="match status" value="1"/>
</dbReference>
<evidence type="ECO:0000256" key="2">
    <source>
        <dbReference type="SAM" id="Coils"/>
    </source>
</evidence>
<dbReference type="InterPro" id="IPR025564">
    <property type="entry name" value="CAAD_dom"/>
</dbReference>
<dbReference type="EMBL" id="JAYWIO010000007">
    <property type="protein sequence ID" value="KAK7252424.1"/>
    <property type="molecule type" value="Genomic_DNA"/>
</dbReference>
<dbReference type="Pfam" id="PF14159">
    <property type="entry name" value="CAAD"/>
    <property type="match status" value="1"/>
</dbReference>
<dbReference type="GO" id="GO:0009535">
    <property type="term" value="C:chloroplast thylakoid membrane"/>
    <property type="evidence" value="ECO:0007669"/>
    <property type="project" value="TreeGrafter"/>
</dbReference>
<proteinExistence type="predicted"/>
<comment type="caution">
    <text evidence="5">The sequence shown here is derived from an EMBL/GenBank/DDBJ whole genome shotgun (WGS) entry which is preliminary data.</text>
</comment>
<feature type="transmembrane region" description="Helical" evidence="3">
    <location>
        <begin position="129"/>
        <end position="150"/>
    </location>
</feature>
<dbReference type="Proteomes" id="UP001372338">
    <property type="component" value="Unassembled WGS sequence"/>
</dbReference>
<keyword evidence="3" id="KW-0812">Transmembrane</keyword>
<keyword evidence="3" id="KW-0472">Membrane</keyword>
<feature type="transmembrane region" description="Helical" evidence="3">
    <location>
        <begin position="162"/>
        <end position="178"/>
    </location>
</feature>
<keyword evidence="2" id="KW-0175">Coiled coil</keyword>
<feature type="coiled-coil region" evidence="2">
    <location>
        <begin position="175"/>
        <end position="202"/>
    </location>
</feature>
<evidence type="ECO:0000259" key="4">
    <source>
        <dbReference type="Pfam" id="PF14159"/>
    </source>
</evidence>
<feature type="domain" description="Cyanobacterial aminoacyl-tRNA synthetase CAAD" evidence="4">
    <location>
        <begin position="128"/>
        <end position="198"/>
    </location>
</feature>
<keyword evidence="6" id="KW-1185">Reference proteome</keyword>
<reference evidence="5 6" key="1">
    <citation type="submission" date="2024-01" db="EMBL/GenBank/DDBJ databases">
        <title>The genomes of 5 underutilized Papilionoideae crops provide insights into root nodulation and disease resistanc.</title>
        <authorList>
            <person name="Yuan L."/>
        </authorList>
    </citation>
    <scope>NUCLEOTIDE SEQUENCE [LARGE SCALE GENOMIC DNA]</scope>
    <source>
        <strain evidence="5">ZHUSHIDOU_FW_LH</strain>
        <tissue evidence="5">Leaf</tissue>
    </source>
</reference>
<dbReference type="PANTHER" id="PTHR33222:SF2">
    <property type="entry name" value="PROTEIN CURVATURE THYLAKOID 1D, CHLOROPLASTIC"/>
    <property type="match status" value="1"/>
</dbReference>
<dbReference type="AlphaFoldDB" id="A0AAN9EAZ9"/>
<protein>
    <recommendedName>
        <fullName evidence="4">Cyanobacterial aminoacyl-tRNA synthetase CAAD domain-containing protein</fullName>
    </recommendedName>
</protein>
<sequence length="202" mass="21794">MGLCTVQPPITLSKPPNASSSLLLLPNPNNSSSIPRTHTPPLRTAALLSRSICLRNVLSKASTSEETSSGTTSQVFDEKVDDDDVEAVGNVFNKTDPKQELPLEEQDGLSLDVLDNINLKLGLDDTGSVALFGSGALVALWLASAVISAIDSIPLFPKLLEVVGLGYTVWFTSRYLLFKKNRDELVAKIEELKEQVLGSEDK</sequence>